<protein>
    <submittedName>
        <fullName evidence="2">Uncharacterized protein</fullName>
    </submittedName>
</protein>
<dbReference type="Proteomes" id="UP000000437">
    <property type="component" value="Chromosome 16"/>
</dbReference>
<proteinExistence type="predicted"/>
<reference evidence="2" key="1">
    <citation type="submission" date="2025-08" db="UniProtKB">
        <authorList>
            <consortium name="RefSeq"/>
        </authorList>
    </citation>
    <scope>IDENTIFICATION</scope>
    <source>
        <strain evidence="2">Tuebingen</strain>
        <tissue evidence="2">Fibroblasts and whole tissue</tissue>
    </source>
</reference>
<evidence type="ECO:0000313" key="1">
    <source>
        <dbReference type="Proteomes" id="UP000000437"/>
    </source>
</evidence>
<sequence length="406" mass="42656">MGGDSTHGDLPKLPSKVCRFSESLMARAYTAAGQPASALHAMATYQRYQAEKLAKMQEGGSPPGLQHELRMATDYALKTTKLAVSALGKTMSTLVVQKCHLWLSLADMSNVDKARFLNAPISQAGLFGDTVGEFTQEFSTVKEQSKAMGKDIDQRARKTASPAAPSAATAPRRRHPPAAPTSAPLPLPAPPAKRQHQASRGTVTPLPQGAVKSGKRTAKRSWDGLFGEEGNCSFLGGGPRIITSVLNDSKLIAAGLRANGNQISKRAVSSLSRCANPSTASLGCSAFQLAAPGPLASGPQSAAERTPFSHSGLTAASREEGKRNSLIFSSFSGRSASRDEHSYPKLPLCWHVSDRSDGAISARSAGLVSAAQRVAVAHTDGQTRLCDSVCYSPSQVHGCPFHEGGP</sequence>
<organism evidence="1 2">
    <name type="scientific">Danio rerio</name>
    <name type="common">Zebrafish</name>
    <name type="synonym">Brachydanio rerio</name>
    <dbReference type="NCBI Taxonomy" id="7955"/>
    <lineage>
        <taxon>Eukaryota</taxon>
        <taxon>Metazoa</taxon>
        <taxon>Chordata</taxon>
        <taxon>Craniata</taxon>
        <taxon>Vertebrata</taxon>
        <taxon>Euteleostomi</taxon>
        <taxon>Actinopterygii</taxon>
        <taxon>Neopterygii</taxon>
        <taxon>Teleostei</taxon>
        <taxon>Ostariophysi</taxon>
        <taxon>Cypriniformes</taxon>
        <taxon>Danionidae</taxon>
        <taxon>Danioninae</taxon>
        <taxon>Danio</taxon>
    </lineage>
</organism>
<gene>
    <name evidence="2" type="primary">LOC141378183</name>
</gene>
<keyword evidence="1" id="KW-1185">Reference proteome</keyword>
<dbReference type="RefSeq" id="XP_073782045.1">
    <property type="nucleotide sequence ID" value="XM_073925944.1"/>
</dbReference>
<accession>A0AC58HJ64</accession>
<evidence type="ECO:0000313" key="2">
    <source>
        <dbReference type="RefSeq" id="XP_073782045.1"/>
    </source>
</evidence>
<name>A0AC58HJ64_DANRE</name>